<feature type="non-terminal residue" evidence="1">
    <location>
        <position position="1"/>
    </location>
</feature>
<reference evidence="1" key="1">
    <citation type="submission" date="2023-07" db="EMBL/GenBank/DDBJ databases">
        <title>Chromosome-level genome assembly of Artemia franciscana.</title>
        <authorList>
            <person name="Jo E."/>
        </authorList>
    </citation>
    <scope>NUCLEOTIDE SEQUENCE</scope>
    <source>
        <tissue evidence="1">Whole body</tissue>
    </source>
</reference>
<evidence type="ECO:0000313" key="2">
    <source>
        <dbReference type="Proteomes" id="UP001187531"/>
    </source>
</evidence>
<protein>
    <submittedName>
        <fullName evidence="1">Uncharacterized protein</fullName>
    </submittedName>
</protein>
<sequence>ALTPAQLARLGSGTAQLVDRPRPKVLKVPAKMFQDRLLRKAEQTPMLCDFGDSELPIHSQPTSIDPTKKLRLAVPLSSLSNLHNKKPVKSCMETSNDLFPDALEDSSLNLPPTPTSPICDAEYESLFS</sequence>
<proteinExistence type="predicted"/>
<dbReference type="AlphaFoldDB" id="A0AA88IGF3"/>
<evidence type="ECO:0000313" key="1">
    <source>
        <dbReference type="EMBL" id="KAK2721387.1"/>
    </source>
</evidence>
<name>A0AA88IGF3_ARTSF</name>
<dbReference type="EMBL" id="JAVRJZ010000006">
    <property type="protein sequence ID" value="KAK2721387.1"/>
    <property type="molecule type" value="Genomic_DNA"/>
</dbReference>
<accession>A0AA88IGF3</accession>
<organism evidence="1 2">
    <name type="scientific">Artemia franciscana</name>
    <name type="common">Brine shrimp</name>
    <name type="synonym">Artemia sanfranciscana</name>
    <dbReference type="NCBI Taxonomy" id="6661"/>
    <lineage>
        <taxon>Eukaryota</taxon>
        <taxon>Metazoa</taxon>
        <taxon>Ecdysozoa</taxon>
        <taxon>Arthropoda</taxon>
        <taxon>Crustacea</taxon>
        <taxon>Branchiopoda</taxon>
        <taxon>Anostraca</taxon>
        <taxon>Artemiidae</taxon>
        <taxon>Artemia</taxon>
    </lineage>
</organism>
<gene>
    <name evidence="1" type="ORF">QYM36_003614</name>
</gene>
<comment type="caution">
    <text evidence="1">The sequence shown here is derived from an EMBL/GenBank/DDBJ whole genome shotgun (WGS) entry which is preliminary data.</text>
</comment>
<dbReference type="Proteomes" id="UP001187531">
    <property type="component" value="Unassembled WGS sequence"/>
</dbReference>
<keyword evidence="2" id="KW-1185">Reference proteome</keyword>